<dbReference type="eggNOG" id="KOG4683">
    <property type="taxonomic scope" value="Eukaryota"/>
</dbReference>
<dbReference type="VEuPathDB" id="FungiDB:PYU1_G003096"/>
<feature type="transmembrane region" description="Helical" evidence="1">
    <location>
        <begin position="104"/>
        <end position="126"/>
    </location>
</feature>
<evidence type="ECO:0000313" key="2">
    <source>
        <dbReference type="EnsemblProtists" id="PYU1_T003100"/>
    </source>
</evidence>
<sequence>MKQRAVRFTSLDVFRGLTICLMIFVNYGGGGFHLFNHSVWDGVTIADLVLPWFAWIMGFGIFLSSHSLTQRHLTRARHSIMLRSTKLFALGLFVNNGADWSHWRIPGVLQALAVAFAIVSFLSCCFPPSPLGNACKHRVKFFTSHTLLGILPLIVLNLSATFLLHVPGCPVGYLGPGGTADDGKFRNCTGGAHLYVDTFLFGRNHLFQTPTCQKRYHTGPYDPEGALNWLMAATTAYLGYVVAAAICCMATKKRKLQVCLASGSALLVLSVLSGGVFISARPWIPFNKNMWSISYVLLSSGVACVAFAMMFALLDSSERCIEWDGWPFVSVGKNSVFIYVM</sequence>
<dbReference type="PANTHER" id="PTHR31061">
    <property type="entry name" value="LD22376P"/>
    <property type="match status" value="1"/>
</dbReference>
<dbReference type="EMBL" id="GL376603">
    <property type="status" value="NOT_ANNOTATED_CDS"/>
    <property type="molecule type" value="Genomic_DNA"/>
</dbReference>
<keyword evidence="3" id="KW-1185">Reference proteome</keyword>
<dbReference type="Proteomes" id="UP000019132">
    <property type="component" value="Unassembled WGS sequence"/>
</dbReference>
<evidence type="ECO:0000256" key="1">
    <source>
        <dbReference type="SAM" id="Phobius"/>
    </source>
</evidence>
<dbReference type="STRING" id="431595.K3WDQ9"/>
<organism evidence="2 3">
    <name type="scientific">Globisporangium ultimum (strain ATCC 200006 / CBS 805.95 / DAOM BR144)</name>
    <name type="common">Pythium ultimum</name>
    <dbReference type="NCBI Taxonomy" id="431595"/>
    <lineage>
        <taxon>Eukaryota</taxon>
        <taxon>Sar</taxon>
        <taxon>Stramenopiles</taxon>
        <taxon>Oomycota</taxon>
        <taxon>Peronosporomycetes</taxon>
        <taxon>Pythiales</taxon>
        <taxon>Pythiaceae</taxon>
        <taxon>Globisporangium</taxon>
    </lineage>
</organism>
<feature type="transmembrane region" description="Helical" evidence="1">
    <location>
        <begin position="12"/>
        <end position="29"/>
    </location>
</feature>
<feature type="transmembrane region" description="Helical" evidence="1">
    <location>
        <begin position="80"/>
        <end position="98"/>
    </location>
</feature>
<dbReference type="OMA" id="SKQCSIN"/>
<proteinExistence type="predicted"/>
<reference evidence="3" key="2">
    <citation type="submission" date="2010-04" db="EMBL/GenBank/DDBJ databases">
        <authorList>
            <person name="Buell R."/>
            <person name="Hamilton J."/>
            <person name="Hostetler J."/>
        </authorList>
    </citation>
    <scope>NUCLEOTIDE SEQUENCE [LARGE SCALE GENOMIC DNA]</scope>
    <source>
        <strain evidence="3">DAOM:BR144</strain>
    </source>
</reference>
<accession>K3WDQ9</accession>
<dbReference type="AlphaFoldDB" id="K3WDQ9"/>
<dbReference type="PANTHER" id="PTHR31061:SF24">
    <property type="entry name" value="LD22376P"/>
    <property type="match status" value="1"/>
</dbReference>
<reference evidence="2" key="3">
    <citation type="submission" date="2015-02" db="UniProtKB">
        <authorList>
            <consortium name="EnsemblProtists"/>
        </authorList>
    </citation>
    <scope>IDENTIFICATION</scope>
    <source>
        <strain evidence="2">DAOM BR144</strain>
    </source>
</reference>
<name>K3WDQ9_GLOUD</name>
<protein>
    <submittedName>
        <fullName evidence="2">Uncharacterized protein</fullName>
    </submittedName>
</protein>
<dbReference type="InParanoid" id="K3WDQ9"/>
<evidence type="ECO:0000313" key="3">
    <source>
        <dbReference type="Proteomes" id="UP000019132"/>
    </source>
</evidence>
<feature type="transmembrane region" description="Helical" evidence="1">
    <location>
        <begin position="292"/>
        <end position="314"/>
    </location>
</feature>
<feature type="transmembrane region" description="Helical" evidence="1">
    <location>
        <begin position="258"/>
        <end position="280"/>
    </location>
</feature>
<keyword evidence="1" id="KW-1133">Transmembrane helix</keyword>
<reference evidence="3" key="1">
    <citation type="journal article" date="2010" name="Genome Biol.">
        <title>Genome sequence of the necrotrophic plant pathogen Pythium ultimum reveals original pathogenicity mechanisms and effector repertoire.</title>
        <authorList>
            <person name="Levesque C.A."/>
            <person name="Brouwer H."/>
            <person name="Cano L."/>
            <person name="Hamilton J.P."/>
            <person name="Holt C."/>
            <person name="Huitema E."/>
            <person name="Raffaele S."/>
            <person name="Robideau G.P."/>
            <person name="Thines M."/>
            <person name="Win J."/>
            <person name="Zerillo M.M."/>
            <person name="Beakes G.W."/>
            <person name="Boore J.L."/>
            <person name="Busam D."/>
            <person name="Dumas B."/>
            <person name="Ferriera S."/>
            <person name="Fuerstenberg S.I."/>
            <person name="Gachon C.M."/>
            <person name="Gaulin E."/>
            <person name="Govers F."/>
            <person name="Grenville-Briggs L."/>
            <person name="Horner N."/>
            <person name="Hostetler J."/>
            <person name="Jiang R.H."/>
            <person name="Johnson J."/>
            <person name="Krajaejun T."/>
            <person name="Lin H."/>
            <person name="Meijer H.J."/>
            <person name="Moore B."/>
            <person name="Morris P."/>
            <person name="Phuntmart V."/>
            <person name="Puiu D."/>
            <person name="Shetty J."/>
            <person name="Stajich J.E."/>
            <person name="Tripathy S."/>
            <person name="Wawra S."/>
            <person name="van West P."/>
            <person name="Whitty B.R."/>
            <person name="Coutinho P.M."/>
            <person name="Henrissat B."/>
            <person name="Martin F."/>
            <person name="Thomas P.D."/>
            <person name="Tyler B.M."/>
            <person name="De Vries R.P."/>
            <person name="Kamoun S."/>
            <person name="Yandell M."/>
            <person name="Tisserat N."/>
            <person name="Buell C.R."/>
        </authorList>
    </citation>
    <scope>NUCLEOTIDE SEQUENCE</scope>
    <source>
        <strain evidence="3">DAOM:BR144</strain>
    </source>
</reference>
<dbReference type="HOGENOM" id="CLU_029171_3_0_1"/>
<dbReference type="EnsemblProtists" id="PYU1_T003100">
    <property type="protein sequence ID" value="PYU1_T003100"/>
    <property type="gene ID" value="PYU1_G003096"/>
</dbReference>
<keyword evidence="1" id="KW-0812">Transmembrane</keyword>
<feature type="transmembrane region" description="Helical" evidence="1">
    <location>
        <begin position="49"/>
        <end position="68"/>
    </location>
</feature>
<keyword evidence="1" id="KW-0472">Membrane</keyword>
<feature type="transmembrane region" description="Helical" evidence="1">
    <location>
        <begin position="147"/>
        <end position="166"/>
    </location>
</feature>
<feature type="transmembrane region" description="Helical" evidence="1">
    <location>
        <begin position="229"/>
        <end position="251"/>
    </location>
</feature>